<evidence type="ECO:0000313" key="3">
    <source>
        <dbReference type="Proteomes" id="UP001311232"/>
    </source>
</evidence>
<reference evidence="2 3" key="1">
    <citation type="submission" date="2021-06" db="EMBL/GenBank/DDBJ databases">
        <authorList>
            <person name="Palmer J.M."/>
        </authorList>
    </citation>
    <scope>NUCLEOTIDE SEQUENCE [LARGE SCALE GENOMIC DNA]</scope>
    <source>
        <strain evidence="2 3">MEX-2019</strain>
        <tissue evidence="2">Muscle</tissue>
    </source>
</reference>
<dbReference type="EMBL" id="JAHHUM010002397">
    <property type="protein sequence ID" value="KAK5603834.1"/>
    <property type="molecule type" value="Genomic_DNA"/>
</dbReference>
<sequence length="71" mass="7496">SPEGGGPLPFGGGERQTPPSTEPKREPPTPHQDGTNSPGKNTSHHCHCNDSPGRNIIQLSSTIVTQQIQMA</sequence>
<keyword evidence="3" id="KW-1185">Reference proteome</keyword>
<evidence type="ECO:0000256" key="1">
    <source>
        <dbReference type="SAM" id="MobiDB-lite"/>
    </source>
</evidence>
<proteinExistence type="predicted"/>
<feature type="compositionally biased region" description="Gly residues" evidence="1">
    <location>
        <begin position="1"/>
        <end position="14"/>
    </location>
</feature>
<comment type="caution">
    <text evidence="2">The sequence shown here is derived from an EMBL/GenBank/DDBJ whole genome shotgun (WGS) entry which is preliminary data.</text>
</comment>
<protein>
    <submittedName>
        <fullName evidence="2">Uncharacterized protein</fullName>
    </submittedName>
</protein>
<evidence type="ECO:0000313" key="2">
    <source>
        <dbReference type="EMBL" id="KAK5603834.1"/>
    </source>
</evidence>
<name>A0AAV9R603_9TELE</name>
<organism evidence="2 3">
    <name type="scientific">Crenichthys baileyi</name>
    <name type="common">White River springfish</name>
    <dbReference type="NCBI Taxonomy" id="28760"/>
    <lineage>
        <taxon>Eukaryota</taxon>
        <taxon>Metazoa</taxon>
        <taxon>Chordata</taxon>
        <taxon>Craniata</taxon>
        <taxon>Vertebrata</taxon>
        <taxon>Euteleostomi</taxon>
        <taxon>Actinopterygii</taxon>
        <taxon>Neopterygii</taxon>
        <taxon>Teleostei</taxon>
        <taxon>Neoteleostei</taxon>
        <taxon>Acanthomorphata</taxon>
        <taxon>Ovalentaria</taxon>
        <taxon>Atherinomorphae</taxon>
        <taxon>Cyprinodontiformes</taxon>
        <taxon>Goodeidae</taxon>
        <taxon>Crenichthys</taxon>
    </lineage>
</organism>
<feature type="non-terminal residue" evidence="2">
    <location>
        <position position="1"/>
    </location>
</feature>
<gene>
    <name evidence="2" type="ORF">CRENBAI_000325</name>
</gene>
<feature type="region of interest" description="Disordered" evidence="1">
    <location>
        <begin position="1"/>
        <end position="54"/>
    </location>
</feature>
<dbReference type="AlphaFoldDB" id="A0AAV9R603"/>
<accession>A0AAV9R603</accession>
<feature type="compositionally biased region" description="Polar residues" evidence="1">
    <location>
        <begin position="32"/>
        <end position="41"/>
    </location>
</feature>
<dbReference type="Proteomes" id="UP001311232">
    <property type="component" value="Unassembled WGS sequence"/>
</dbReference>